<reference evidence="9" key="1">
    <citation type="submission" date="2022-04" db="EMBL/GenBank/DDBJ databases">
        <title>A functionally conserved STORR gene fusion in Papaver species that diverged 16.8 million years ago.</title>
        <authorList>
            <person name="Catania T."/>
        </authorList>
    </citation>
    <scope>NUCLEOTIDE SEQUENCE</scope>
    <source>
        <strain evidence="9">S-188037</strain>
    </source>
</reference>
<comment type="similarity">
    <text evidence="1 6">Belongs to the FHY3/FAR1 family.</text>
</comment>
<evidence type="ECO:0000256" key="7">
    <source>
        <dbReference type="SAM" id="MobiDB-lite"/>
    </source>
</evidence>
<feature type="compositionally biased region" description="Basic residues" evidence="7">
    <location>
        <begin position="275"/>
        <end position="294"/>
    </location>
</feature>
<feature type="compositionally biased region" description="Acidic residues" evidence="7">
    <location>
        <begin position="130"/>
        <end position="139"/>
    </location>
</feature>
<evidence type="ECO:0000256" key="3">
    <source>
        <dbReference type="ARBA" id="ARBA00022771"/>
    </source>
</evidence>
<organism evidence="9 10">
    <name type="scientific">Papaver atlanticum</name>
    <dbReference type="NCBI Taxonomy" id="357466"/>
    <lineage>
        <taxon>Eukaryota</taxon>
        <taxon>Viridiplantae</taxon>
        <taxon>Streptophyta</taxon>
        <taxon>Embryophyta</taxon>
        <taxon>Tracheophyta</taxon>
        <taxon>Spermatophyta</taxon>
        <taxon>Magnoliopsida</taxon>
        <taxon>Ranunculales</taxon>
        <taxon>Papaveraceae</taxon>
        <taxon>Papaveroideae</taxon>
        <taxon>Papaver</taxon>
    </lineage>
</organism>
<dbReference type="InterPro" id="IPR031052">
    <property type="entry name" value="FHY3/FAR1"/>
</dbReference>
<feature type="region of interest" description="Disordered" evidence="7">
    <location>
        <begin position="125"/>
        <end position="147"/>
    </location>
</feature>
<evidence type="ECO:0000256" key="4">
    <source>
        <dbReference type="ARBA" id="ARBA00022833"/>
    </source>
</evidence>
<keyword evidence="3 5" id="KW-0863">Zinc-finger</keyword>
<feature type="domain" description="SWIM-type" evidence="8">
    <location>
        <begin position="150"/>
        <end position="181"/>
    </location>
</feature>
<feature type="non-terminal residue" evidence="9">
    <location>
        <position position="1"/>
    </location>
</feature>
<dbReference type="AlphaFoldDB" id="A0AAD4T885"/>
<evidence type="ECO:0000256" key="5">
    <source>
        <dbReference type="PROSITE-ProRule" id="PRU00325"/>
    </source>
</evidence>
<name>A0AAD4T885_9MAGN</name>
<proteinExistence type="inferred from homology"/>
<dbReference type="InterPro" id="IPR007527">
    <property type="entry name" value="Znf_SWIM"/>
</dbReference>
<dbReference type="GO" id="GO:0005634">
    <property type="term" value="C:nucleus"/>
    <property type="evidence" value="ECO:0007669"/>
    <property type="project" value="UniProtKB-SubCell"/>
</dbReference>
<comment type="subcellular location">
    <subcellularLocation>
        <location evidence="6">Nucleus</location>
    </subcellularLocation>
</comment>
<dbReference type="PANTHER" id="PTHR31669:SF283">
    <property type="entry name" value="PROTEIN FAR1-RELATED SEQUENCE"/>
    <property type="match status" value="1"/>
</dbReference>
<dbReference type="EMBL" id="JAJJMB010004754">
    <property type="protein sequence ID" value="KAI3942004.1"/>
    <property type="molecule type" value="Genomic_DNA"/>
</dbReference>
<comment type="caution">
    <text evidence="9">The sequence shown here is derived from an EMBL/GenBank/DDBJ whole genome shotgun (WGS) entry which is preliminary data.</text>
</comment>
<feature type="compositionally biased region" description="Basic and acidic residues" evidence="7">
    <location>
        <begin position="263"/>
        <end position="274"/>
    </location>
</feature>
<dbReference type="Pfam" id="PF04434">
    <property type="entry name" value="SWIM"/>
    <property type="match status" value="1"/>
</dbReference>
<dbReference type="InterPro" id="IPR006564">
    <property type="entry name" value="Znf_PMZ"/>
</dbReference>
<feature type="non-terminal residue" evidence="9">
    <location>
        <position position="294"/>
    </location>
</feature>
<protein>
    <recommendedName>
        <fullName evidence="6">Protein FAR1-RELATED SEQUENCE</fullName>
    </recommendedName>
</protein>
<dbReference type="GO" id="GO:0006355">
    <property type="term" value="P:regulation of DNA-templated transcription"/>
    <property type="evidence" value="ECO:0007669"/>
    <property type="project" value="UniProtKB-UniRule"/>
</dbReference>
<dbReference type="PROSITE" id="PS50966">
    <property type="entry name" value="ZF_SWIM"/>
    <property type="match status" value="1"/>
</dbReference>
<gene>
    <name evidence="9" type="ORF">MKW98_005533</name>
</gene>
<evidence type="ECO:0000313" key="10">
    <source>
        <dbReference type="Proteomes" id="UP001202328"/>
    </source>
</evidence>
<comment type="function">
    <text evidence="6">Putative transcription activator involved in regulating light control of development.</text>
</comment>
<evidence type="ECO:0000256" key="2">
    <source>
        <dbReference type="ARBA" id="ARBA00022723"/>
    </source>
</evidence>
<evidence type="ECO:0000313" key="9">
    <source>
        <dbReference type="EMBL" id="KAI3942004.1"/>
    </source>
</evidence>
<evidence type="ECO:0000259" key="8">
    <source>
        <dbReference type="PROSITE" id="PS50966"/>
    </source>
</evidence>
<feature type="region of interest" description="Disordered" evidence="7">
    <location>
        <begin position="263"/>
        <end position="294"/>
    </location>
</feature>
<dbReference type="PANTHER" id="PTHR31669">
    <property type="entry name" value="PROTEIN FAR1-RELATED SEQUENCE 10-RELATED"/>
    <property type="match status" value="1"/>
</dbReference>
<keyword evidence="2 6" id="KW-0479">Metal-binding</keyword>
<keyword evidence="4 6" id="KW-0862">Zinc</keyword>
<dbReference type="SMART" id="SM00575">
    <property type="entry name" value="ZnF_PMZ"/>
    <property type="match status" value="1"/>
</dbReference>
<keyword evidence="6" id="KW-0539">Nucleus</keyword>
<evidence type="ECO:0000256" key="1">
    <source>
        <dbReference type="ARBA" id="ARBA00005889"/>
    </source>
</evidence>
<evidence type="ECO:0000256" key="6">
    <source>
        <dbReference type="RuleBase" id="RU367018"/>
    </source>
</evidence>
<dbReference type="GO" id="GO:0008270">
    <property type="term" value="F:zinc ion binding"/>
    <property type="evidence" value="ECO:0007669"/>
    <property type="project" value="UniProtKB-UniRule"/>
</dbReference>
<sequence>MNAFFDGFLQPKTSLKKFVEQFEQALRKKVEKELVADAESLKYIKTFTKNPFEQQLQQLYNNEKYMEFSHEIKESDSCNILSLDDSHEVSKYVIREDIWVTDQFCKRLKFIVTFKKIETYENEMEKDSESDSNSDDSDFGESGKKKKRKPTVDFDVHCSCQRFESKGILCRHTIKVLILNEIRSISDKYILRRWRKDVKRSHTKVIVNFTFWENSEASLRYNQMCRKFSEVADLASGSDEQCKDLIVKQKEVEKAKMVEAKKVAPTVDVKDPSTKKRPGRPRSTRLRVKRSKKK</sequence>
<keyword evidence="10" id="KW-1185">Reference proteome</keyword>
<dbReference type="Proteomes" id="UP001202328">
    <property type="component" value="Unassembled WGS sequence"/>
</dbReference>
<accession>A0AAD4T885</accession>